<evidence type="ECO:0000256" key="1">
    <source>
        <dbReference type="ARBA" id="ARBA00004651"/>
    </source>
</evidence>
<dbReference type="Proteomes" id="UP000273025">
    <property type="component" value="Segment"/>
</dbReference>
<evidence type="ECO:0000256" key="5">
    <source>
        <dbReference type="ARBA" id="ARBA00022989"/>
    </source>
</evidence>
<dbReference type="EMBL" id="MG557979">
    <property type="protein sequence ID" value="AUG84726.1"/>
    <property type="molecule type" value="Genomic_DNA"/>
</dbReference>
<feature type="transmembrane region" description="Helical" evidence="7">
    <location>
        <begin position="223"/>
        <end position="243"/>
    </location>
</feature>
<dbReference type="NCBIfam" id="TIGR01528">
    <property type="entry name" value="NMN_trans_PnuC"/>
    <property type="match status" value="1"/>
</dbReference>
<keyword evidence="5 7" id="KW-1133">Transmembrane helix</keyword>
<dbReference type="InterPro" id="IPR006419">
    <property type="entry name" value="NMN_transpt_PnuC"/>
</dbReference>
<evidence type="ECO:0000256" key="7">
    <source>
        <dbReference type="SAM" id="Phobius"/>
    </source>
</evidence>
<dbReference type="Pfam" id="PF04973">
    <property type="entry name" value="NMN_transporter"/>
    <property type="match status" value="1"/>
</dbReference>
<evidence type="ECO:0000256" key="4">
    <source>
        <dbReference type="ARBA" id="ARBA00022692"/>
    </source>
</evidence>
<evidence type="ECO:0000313" key="8">
    <source>
        <dbReference type="EMBL" id="AUG84726.1"/>
    </source>
</evidence>
<feature type="transmembrane region" description="Helical" evidence="7">
    <location>
        <begin position="62"/>
        <end position="82"/>
    </location>
</feature>
<keyword evidence="3" id="KW-1003">Cell membrane</keyword>
<keyword evidence="2" id="KW-0813">Transport</keyword>
<keyword evidence="6 7" id="KW-0472">Membrane</keyword>
<gene>
    <name evidence="8" type="ORF">Lpa804_148</name>
</gene>
<comment type="subcellular location">
    <subcellularLocation>
        <location evidence="1">Cell membrane</location>
        <topology evidence="1">Multi-pass membrane protein</topology>
    </subcellularLocation>
</comment>
<feature type="transmembrane region" description="Helical" evidence="7">
    <location>
        <begin position="89"/>
        <end position="106"/>
    </location>
</feature>
<dbReference type="GO" id="GO:0034257">
    <property type="term" value="F:nicotinamide riboside transmembrane transporter activity"/>
    <property type="evidence" value="ECO:0007669"/>
    <property type="project" value="InterPro"/>
</dbReference>
<keyword evidence="4 7" id="KW-0812">Transmembrane</keyword>
<dbReference type="GO" id="GO:0005886">
    <property type="term" value="C:plasma membrane"/>
    <property type="evidence" value="ECO:0007669"/>
    <property type="project" value="UniProtKB-SubCell"/>
</dbReference>
<feature type="transmembrane region" description="Helical" evidence="7">
    <location>
        <begin position="200"/>
        <end position="217"/>
    </location>
</feature>
<protein>
    <submittedName>
        <fullName evidence="8">PnuC subfamily nicotinamide mononucleotide transporter</fullName>
    </submittedName>
</protein>
<evidence type="ECO:0000313" key="9">
    <source>
        <dbReference type="Proteomes" id="UP000273025"/>
    </source>
</evidence>
<dbReference type="PANTHER" id="PTHR36122">
    <property type="entry name" value="NICOTINAMIDE RIBOSIDE TRANSPORTER PNUC"/>
    <property type="match status" value="1"/>
</dbReference>
<feature type="transmembrane region" description="Helical" evidence="7">
    <location>
        <begin position="149"/>
        <end position="170"/>
    </location>
</feature>
<reference evidence="8 9" key="1">
    <citation type="submission" date="2017-11" db="EMBL/GenBank/DDBJ databases">
        <title>Isolation and Characterization of phages of Lactobacillus pentosus and plantarum.</title>
        <authorList>
            <person name="Qi R."/>
            <person name="Yu M."/>
            <person name="Tang T."/>
            <person name="Qiao X."/>
            <person name="Li Y."/>
        </authorList>
    </citation>
    <scope>NUCLEOTIDE SEQUENCE [LARGE SCALE GENOMIC DNA]</scope>
</reference>
<feature type="transmembrane region" description="Helical" evidence="7">
    <location>
        <begin position="176"/>
        <end position="193"/>
    </location>
</feature>
<feature type="transmembrane region" description="Helical" evidence="7">
    <location>
        <begin position="112"/>
        <end position="128"/>
    </location>
</feature>
<name>A0A3Q8C6M6_9CAUD</name>
<proteinExistence type="predicted"/>
<sequence>MQQETQGNTVVDLGYNPESVSRVFNWRWYKDQMTGWTKSSYVLLVIGWLFLLYVGLGHGITGLGVTSTVAGLIGFTCTLSITNGRPINGVLGFVSAAMLIYVALKTGNFSDIVMQGFYIFLLDLPVLFNKTWNNGKDLEPRKMNSKFALQTALTFVGFFIVTYGLDTVILTSPRPFIDAFAATIGLTGAILTVRRFRASYYFWFAQGLSSIVLWLVTAMQGEAVWVLFFTYMLYIMNDLVAFFDSKWFVKTNNK</sequence>
<evidence type="ECO:0000256" key="3">
    <source>
        <dbReference type="ARBA" id="ARBA00022475"/>
    </source>
</evidence>
<evidence type="ECO:0000256" key="2">
    <source>
        <dbReference type="ARBA" id="ARBA00022448"/>
    </source>
</evidence>
<dbReference type="PANTHER" id="PTHR36122:SF2">
    <property type="entry name" value="NICOTINAMIDE RIBOSIDE TRANSPORTER PNUC"/>
    <property type="match status" value="1"/>
</dbReference>
<organism evidence="8 9">
    <name type="scientific">Lactobacillus phage Lpa804</name>
    <dbReference type="NCBI Taxonomy" id="2059850"/>
    <lineage>
        <taxon>Viruses</taxon>
        <taxon>Duplodnaviria</taxon>
        <taxon>Heunggongvirae</taxon>
        <taxon>Uroviricota</taxon>
        <taxon>Caudoviricetes</taxon>
        <taxon>Herelleviridae</taxon>
        <taxon>Harbinvirus</taxon>
        <taxon>Harbinvirus Lpa804</taxon>
    </lineage>
</organism>
<accession>A0A3Q8C6M6</accession>
<keyword evidence="9" id="KW-1185">Reference proteome</keyword>
<evidence type="ECO:0000256" key="6">
    <source>
        <dbReference type="ARBA" id="ARBA00023136"/>
    </source>
</evidence>
<feature type="transmembrane region" description="Helical" evidence="7">
    <location>
        <begin position="39"/>
        <end position="56"/>
    </location>
</feature>